<evidence type="ECO:0000313" key="2">
    <source>
        <dbReference type="EMBL" id="RWQ94800.1"/>
    </source>
</evidence>
<sequence length="148" mass="15370">MQLTQLLLTTLSACSAVLAAPAPAPGKSMMATDCQWTIESLKRVCNDANTCCTWTFGIDTGSGTPTACTYVVEGTNASEANGGPSDCGDFTITSGWSGQFGPGNGFTTLSVVDDVTRQIIYPAYTDNQLKGGQVVTPDQSYTPAALPN</sequence>
<dbReference type="AlphaFoldDB" id="A0A443HSQ9"/>
<feature type="signal peptide" evidence="1">
    <location>
        <begin position="1"/>
        <end position="19"/>
    </location>
</feature>
<dbReference type="RefSeq" id="XP_028484445.1">
    <property type="nucleotide sequence ID" value="XM_028632951.1"/>
</dbReference>
<gene>
    <name evidence="2" type="ORF">C8Q69DRAFT_508163</name>
</gene>
<keyword evidence="3" id="KW-1185">Reference proteome</keyword>
<evidence type="ECO:0000313" key="3">
    <source>
        <dbReference type="Proteomes" id="UP000283841"/>
    </source>
</evidence>
<evidence type="ECO:0008006" key="4">
    <source>
        <dbReference type="Google" id="ProtNLM"/>
    </source>
</evidence>
<feature type="chain" id="PRO_5019411884" description="Small secreted protein" evidence="1">
    <location>
        <begin position="20"/>
        <end position="148"/>
    </location>
</feature>
<dbReference type="EMBL" id="RCNU01000007">
    <property type="protein sequence ID" value="RWQ94800.1"/>
    <property type="molecule type" value="Genomic_DNA"/>
</dbReference>
<organism evidence="2 3">
    <name type="scientific">Byssochlamys spectabilis</name>
    <name type="common">Paecilomyces variotii</name>
    <dbReference type="NCBI Taxonomy" id="264951"/>
    <lineage>
        <taxon>Eukaryota</taxon>
        <taxon>Fungi</taxon>
        <taxon>Dikarya</taxon>
        <taxon>Ascomycota</taxon>
        <taxon>Pezizomycotina</taxon>
        <taxon>Eurotiomycetes</taxon>
        <taxon>Eurotiomycetidae</taxon>
        <taxon>Eurotiales</taxon>
        <taxon>Thermoascaceae</taxon>
        <taxon>Paecilomyces</taxon>
    </lineage>
</organism>
<dbReference type="VEuPathDB" id="FungiDB:C8Q69DRAFT_508163"/>
<comment type="caution">
    <text evidence="2">The sequence shown here is derived from an EMBL/GenBank/DDBJ whole genome shotgun (WGS) entry which is preliminary data.</text>
</comment>
<dbReference type="OrthoDB" id="5352317at2759"/>
<name>A0A443HSQ9_BYSSP</name>
<keyword evidence="1" id="KW-0732">Signal</keyword>
<proteinExistence type="predicted"/>
<protein>
    <recommendedName>
        <fullName evidence="4">Small secreted protein</fullName>
    </recommendedName>
</protein>
<evidence type="ECO:0000256" key="1">
    <source>
        <dbReference type="SAM" id="SignalP"/>
    </source>
</evidence>
<dbReference type="GeneID" id="39602228"/>
<reference evidence="2 3" key="1">
    <citation type="journal article" date="2018" name="Front. Microbiol.">
        <title>Genomic and genetic insights into a cosmopolitan fungus, Paecilomyces variotii (Eurotiales).</title>
        <authorList>
            <person name="Urquhart A.S."/>
            <person name="Mondo S.J."/>
            <person name="Makela M.R."/>
            <person name="Hane J.K."/>
            <person name="Wiebenga A."/>
            <person name="He G."/>
            <person name="Mihaltcheva S."/>
            <person name="Pangilinan J."/>
            <person name="Lipzen A."/>
            <person name="Barry K."/>
            <person name="de Vries R.P."/>
            <person name="Grigoriev I.V."/>
            <person name="Idnurm A."/>
        </authorList>
    </citation>
    <scope>NUCLEOTIDE SEQUENCE [LARGE SCALE GENOMIC DNA]</scope>
    <source>
        <strain evidence="2 3">CBS 101075</strain>
    </source>
</reference>
<accession>A0A443HSQ9</accession>
<dbReference type="Proteomes" id="UP000283841">
    <property type="component" value="Unassembled WGS sequence"/>
</dbReference>